<sequence length="96" mass="10914">MKKYVINTVRDIDMIQTARDEGLEKGFKDGKKIGREEGEKIGRKEGLKEGEIKGMIQMLLLNLKTRLGQLSEKIENQIYSISDIDIITDLVKLSCT</sequence>
<accession>A0A1V1NTF4</accession>
<gene>
    <name evidence="1" type="ORF">OMM_13607</name>
</gene>
<evidence type="ECO:0008006" key="3">
    <source>
        <dbReference type="Google" id="ProtNLM"/>
    </source>
</evidence>
<feature type="non-terminal residue" evidence="1">
    <location>
        <position position="96"/>
    </location>
</feature>
<proteinExistence type="predicted"/>
<dbReference type="Proteomes" id="UP000189670">
    <property type="component" value="Unassembled WGS sequence"/>
</dbReference>
<organism evidence="1 2">
    <name type="scientific">Candidatus Magnetoglobus multicellularis str. Araruama</name>
    <dbReference type="NCBI Taxonomy" id="890399"/>
    <lineage>
        <taxon>Bacteria</taxon>
        <taxon>Pseudomonadati</taxon>
        <taxon>Thermodesulfobacteriota</taxon>
        <taxon>Desulfobacteria</taxon>
        <taxon>Desulfobacterales</taxon>
        <taxon>Desulfobacteraceae</taxon>
        <taxon>Candidatus Magnetoglobus</taxon>
    </lineage>
</organism>
<dbReference type="AlphaFoldDB" id="A0A1V1NTF4"/>
<evidence type="ECO:0000313" key="2">
    <source>
        <dbReference type="Proteomes" id="UP000189670"/>
    </source>
</evidence>
<dbReference type="EMBL" id="ATBP01002437">
    <property type="protein sequence ID" value="ETR65859.1"/>
    <property type="molecule type" value="Genomic_DNA"/>
</dbReference>
<reference evidence="2" key="1">
    <citation type="submission" date="2012-11" db="EMBL/GenBank/DDBJ databases">
        <authorList>
            <person name="Lucero-Rivera Y.E."/>
            <person name="Tovar-Ramirez D."/>
        </authorList>
    </citation>
    <scope>NUCLEOTIDE SEQUENCE [LARGE SCALE GENOMIC DNA]</scope>
    <source>
        <strain evidence="2">Araruama</strain>
    </source>
</reference>
<comment type="caution">
    <text evidence="1">The sequence shown here is derived from an EMBL/GenBank/DDBJ whole genome shotgun (WGS) entry which is preliminary data.</text>
</comment>
<evidence type="ECO:0000313" key="1">
    <source>
        <dbReference type="EMBL" id="ETR65859.1"/>
    </source>
</evidence>
<protein>
    <recommendedName>
        <fullName evidence="3">DUF4351 domain-containing protein</fullName>
    </recommendedName>
</protein>
<name>A0A1V1NTF4_9BACT</name>